<gene>
    <name evidence="6" type="ORF">GCM10008986_09220</name>
</gene>
<dbReference type="EMBL" id="BAAADO010000002">
    <property type="protein sequence ID" value="GAA0486028.1"/>
    <property type="molecule type" value="Genomic_DNA"/>
</dbReference>
<dbReference type="Pfam" id="PF00501">
    <property type="entry name" value="AMP-binding"/>
    <property type="match status" value="1"/>
</dbReference>
<feature type="domain" description="AMP-dependent synthetase/ligase" evidence="4">
    <location>
        <begin position="38"/>
        <end position="399"/>
    </location>
</feature>
<name>A0ABN1AXQ0_9BACI</name>
<comment type="caution">
    <text evidence="6">The sequence shown here is derived from an EMBL/GenBank/DDBJ whole genome shotgun (WGS) entry which is preliminary data.</text>
</comment>
<dbReference type="RefSeq" id="WP_343838139.1">
    <property type="nucleotide sequence ID" value="NZ_BAAADO010000002.1"/>
</dbReference>
<dbReference type="InterPro" id="IPR025110">
    <property type="entry name" value="AMP-bd_C"/>
</dbReference>
<dbReference type="InterPro" id="IPR045851">
    <property type="entry name" value="AMP-bd_C_sf"/>
</dbReference>
<evidence type="ECO:0000256" key="3">
    <source>
        <dbReference type="SAM" id="Phobius"/>
    </source>
</evidence>
<evidence type="ECO:0000313" key="7">
    <source>
        <dbReference type="Proteomes" id="UP001500880"/>
    </source>
</evidence>
<keyword evidence="7" id="KW-1185">Reference proteome</keyword>
<dbReference type="PANTHER" id="PTHR43201:SF5">
    <property type="entry name" value="MEDIUM-CHAIN ACYL-COA LIGASE ACSF2, MITOCHONDRIAL"/>
    <property type="match status" value="1"/>
</dbReference>
<accession>A0ABN1AXQ0</accession>
<dbReference type="Pfam" id="PF13193">
    <property type="entry name" value="AMP-binding_C"/>
    <property type="match status" value="1"/>
</dbReference>
<dbReference type="Gene3D" id="3.40.50.12780">
    <property type="entry name" value="N-terminal domain of ligase-like"/>
    <property type="match status" value="1"/>
</dbReference>
<dbReference type="PROSITE" id="PS00455">
    <property type="entry name" value="AMP_BINDING"/>
    <property type="match status" value="1"/>
</dbReference>
<evidence type="ECO:0000259" key="4">
    <source>
        <dbReference type="Pfam" id="PF00501"/>
    </source>
</evidence>
<reference evidence="6 7" key="1">
    <citation type="journal article" date="2019" name="Int. J. Syst. Evol. Microbiol.">
        <title>The Global Catalogue of Microorganisms (GCM) 10K type strain sequencing project: providing services to taxonomists for standard genome sequencing and annotation.</title>
        <authorList>
            <consortium name="The Broad Institute Genomics Platform"/>
            <consortium name="The Broad Institute Genome Sequencing Center for Infectious Disease"/>
            <person name="Wu L."/>
            <person name="Ma J."/>
        </authorList>
    </citation>
    <scope>NUCLEOTIDE SEQUENCE [LARGE SCALE GENOMIC DNA]</scope>
    <source>
        <strain evidence="6 7">JCM 12389</strain>
    </source>
</reference>
<organism evidence="6 7">
    <name type="scientific">Salinibacillus aidingensis</name>
    <dbReference type="NCBI Taxonomy" id="237684"/>
    <lineage>
        <taxon>Bacteria</taxon>
        <taxon>Bacillati</taxon>
        <taxon>Bacillota</taxon>
        <taxon>Bacilli</taxon>
        <taxon>Bacillales</taxon>
        <taxon>Bacillaceae</taxon>
        <taxon>Salinibacillus</taxon>
    </lineage>
</organism>
<dbReference type="InterPro" id="IPR020845">
    <property type="entry name" value="AMP-binding_CS"/>
</dbReference>
<evidence type="ECO:0000256" key="2">
    <source>
        <dbReference type="ARBA" id="ARBA00022598"/>
    </source>
</evidence>
<comment type="similarity">
    <text evidence="1">Belongs to the ATP-dependent AMP-binding enzyme family.</text>
</comment>
<keyword evidence="2" id="KW-0436">Ligase</keyword>
<protein>
    <submittedName>
        <fullName evidence="6">Class I adenylate-forming enzyme family protein</fullName>
    </submittedName>
</protein>
<proteinExistence type="inferred from homology"/>
<keyword evidence="3" id="KW-0812">Transmembrane</keyword>
<keyword evidence="3" id="KW-1133">Transmembrane helix</keyword>
<dbReference type="NCBIfam" id="NF004837">
    <property type="entry name" value="PRK06187.1"/>
    <property type="match status" value="1"/>
</dbReference>
<dbReference type="Gene3D" id="3.30.300.30">
    <property type="match status" value="1"/>
</dbReference>
<dbReference type="InterPro" id="IPR000873">
    <property type="entry name" value="AMP-dep_synth/lig_dom"/>
</dbReference>
<evidence type="ECO:0000256" key="1">
    <source>
        <dbReference type="ARBA" id="ARBA00006432"/>
    </source>
</evidence>
<feature type="domain" description="AMP-binding enzyme C-terminal" evidence="5">
    <location>
        <begin position="449"/>
        <end position="524"/>
    </location>
</feature>
<sequence length="539" mass="60834">MPEFWKDIAPLVHEESVNGIDMKTYKERPRNLNETLLESVQRYPEKTALVHGDEWVIYKELEEQVNSAAYQLKNHYGVKKGDRVALLLMNGTPFVVGVFAALRIGAIAVPLNTKLKSKELEFMLTNSGAKVLIANKEWWPNLENIMDHISVETCFITDKRPPDGTLPFTKLTEKKVNEQVFKNVNEHDPAFIMYTSGTTGTPKGALISHFNMIHTIQNYKYCYNLSSSDSTVVAVPVFHITGLAAQLMTFIYLGGKIVLMPMFKPVSFLEILQNEKITHVIASPTVYVMTLQQPDYQKYDVSHFRVGGFGGAPMPSDTLKGLKNWVPDIKLHNTYGLTETTSPVTIMPDEHQLNHVSSVGVATPVTEARVVDPEKRHDLAPGEVGELLFKGPMVIGKYWNNEKATRKSFQDGWFSTGDLAKIDDQGFITIMDRIKDMVNRGGEKIFSVEVEDVLYSNPKIAEVAIVGVPNEKYGEVVKACIVPRYDEIITEDEVKDWVRKHLAKFKIPEYVEFVDVLPRNPNGKVVKTELRYVPEVSKN</sequence>
<evidence type="ECO:0000313" key="6">
    <source>
        <dbReference type="EMBL" id="GAA0486028.1"/>
    </source>
</evidence>
<dbReference type="Proteomes" id="UP001500880">
    <property type="component" value="Unassembled WGS sequence"/>
</dbReference>
<dbReference type="PANTHER" id="PTHR43201">
    <property type="entry name" value="ACYL-COA SYNTHETASE"/>
    <property type="match status" value="1"/>
</dbReference>
<dbReference type="SUPFAM" id="SSF56801">
    <property type="entry name" value="Acetyl-CoA synthetase-like"/>
    <property type="match status" value="1"/>
</dbReference>
<feature type="transmembrane region" description="Helical" evidence="3">
    <location>
        <begin position="233"/>
        <end position="254"/>
    </location>
</feature>
<dbReference type="InterPro" id="IPR042099">
    <property type="entry name" value="ANL_N_sf"/>
</dbReference>
<keyword evidence="3" id="KW-0472">Membrane</keyword>
<evidence type="ECO:0000259" key="5">
    <source>
        <dbReference type="Pfam" id="PF13193"/>
    </source>
</evidence>
<feature type="transmembrane region" description="Helical" evidence="3">
    <location>
        <begin position="84"/>
        <end position="109"/>
    </location>
</feature>